<dbReference type="PANTHER" id="PTHR10082">
    <property type="entry name" value="INTEGRIN BETA SUBUNIT"/>
    <property type="match status" value="1"/>
</dbReference>
<proteinExistence type="inferred from homology"/>
<keyword evidence="33" id="KW-1185">Reference proteome</keyword>
<dbReference type="GO" id="GO:0007229">
    <property type="term" value="P:integrin-mediated signaling pathway"/>
    <property type="evidence" value="ECO:0007669"/>
    <property type="project" value="UniProtKB-KW"/>
</dbReference>
<dbReference type="PIRSF" id="PIRSF002512">
    <property type="entry name" value="Integrin_B"/>
    <property type="match status" value="1"/>
</dbReference>
<dbReference type="FunFam" id="2.10.25.10:FF:000155">
    <property type="entry name" value="Integrin beta"/>
    <property type="match status" value="1"/>
</dbReference>
<evidence type="ECO:0000256" key="20">
    <source>
        <dbReference type="ARBA" id="ARBA00023136"/>
    </source>
</evidence>
<evidence type="ECO:0000256" key="7">
    <source>
        <dbReference type="ARBA" id="ARBA00022536"/>
    </source>
</evidence>
<dbReference type="Gene3D" id="3.30.1680.10">
    <property type="entry name" value="ligand-binding face of the semaphorins, domain 2"/>
    <property type="match status" value="1"/>
</dbReference>
<dbReference type="Pfam" id="PF00362">
    <property type="entry name" value="Integrin_beta"/>
    <property type="match status" value="1"/>
</dbReference>
<keyword evidence="9" id="KW-0597">Phosphoprotein</keyword>
<keyword evidence="15" id="KW-0460">Magnesium</keyword>
<keyword evidence="6" id="KW-1003">Cell membrane</keyword>
<dbReference type="Pfam" id="PF23105">
    <property type="entry name" value="EGF_integrin"/>
    <property type="match status" value="1"/>
</dbReference>
<evidence type="ECO:0000259" key="31">
    <source>
        <dbReference type="SMART" id="SM01242"/>
    </source>
</evidence>
<dbReference type="SUPFAM" id="SSF69179">
    <property type="entry name" value="Integrin domains"/>
    <property type="match status" value="1"/>
</dbReference>
<feature type="disulfide bond" evidence="25">
    <location>
        <begin position="513"/>
        <end position="518"/>
    </location>
</feature>
<evidence type="ECO:0000256" key="19">
    <source>
        <dbReference type="ARBA" id="ARBA00023037"/>
    </source>
</evidence>
<evidence type="ECO:0000313" key="33">
    <source>
        <dbReference type="Proteomes" id="UP000694388"/>
    </source>
</evidence>
<dbReference type="InterPro" id="IPR036349">
    <property type="entry name" value="Integrin_bsu_tail_dom_sf"/>
</dbReference>
<dbReference type="Gene3D" id="2.10.25.10">
    <property type="entry name" value="Laminin"/>
    <property type="match status" value="4"/>
</dbReference>
<dbReference type="InterPro" id="IPR013111">
    <property type="entry name" value="EGF_extracell"/>
</dbReference>
<evidence type="ECO:0000256" key="17">
    <source>
        <dbReference type="ARBA" id="ARBA00022949"/>
    </source>
</evidence>
<dbReference type="GO" id="GO:0008305">
    <property type="term" value="C:integrin complex"/>
    <property type="evidence" value="ECO:0007669"/>
    <property type="project" value="TreeGrafter"/>
</dbReference>
<dbReference type="Pfam" id="PF17205">
    <property type="entry name" value="PSI_integrin"/>
    <property type="match status" value="1"/>
</dbReference>
<dbReference type="SUPFAM" id="SSF103575">
    <property type="entry name" value="Plexin repeat"/>
    <property type="match status" value="1"/>
</dbReference>
<dbReference type="InterPro" id="IPR040622">
    <property type="entry name" value="EGF_integrin_1"/>
</dbReference>
<evidence type="ECO:0000256" key="25">
    <source>
        <dbReference type="PIRSR" id="PIRSR002512-1"/>
    </source>
</evidence>
<dbReference type="InterPro" id="IPR015812">
    <property type="entry name" value="Integrin_bsu"/>
</dbReference>
<dbReference type="InterPro" id="IPR016201">
    <property type="entry name" value="PSI"/>
</dbReference>
<dbReference type="GO" id="GO:0005925">
    <property type="term" value="C:focal adhesion"/>
    <property type="evidence" value="ECO:0007669"/>
    <property type="project" value="TreeGrafter"/>
</dbReference>
<reference evidence="32" key="2">
    <citation type="submission" date="2025-09" db="UniProtKB">
        <authorList>
            <consortium name="Ensembl"/>
        </authorList>
    </citation>
    <scope>IDENTIFICATION</scope>
</reference>
<evidence type="ECO:0000313" key="32">
    <source>
        <dbReference type="Ensembl" id="ENSEBUP00000017348.1"/>
    </source>
</evidence>
<dbReference type="SUPFAM" id="SSF57196">
    <property type="entry name" value="EGF/Laminin"/>
    <property type="match status" value="2"/>
</dbReference>
<keyword evidence="7" id="KW-0245">EGF-like domain</keyword>
<evidence type="ECO:0000256" key="18">
    <source>
        <dbReference type="ARBA" id="ARBA00022989"/>
    </source>
</evidence>
<dbReference type="SMART" id="SM01242">
    <property type="entry name" value="Integrin_B_tail"/>
    <property type="match status" value="1"/>
</dbReference>
<feature type="disulfide bond" evidence="25">
    <location>
        <begin position="572"/>
        <end position="575"/>
    </location>
</feature>
<dbReference type="GO" id="GO:0046872">
    <property type="term" value="F:metal ion binding"/>
    <property type="evidence" value="ECO:0007669"/>
    <property type="project" value="UniProtKB-KW"/>
</dbReference>
<evidence type="ECO:0000256" key="3">
    <source>
        <dbReference type="ARBA" id="ARBA00004297"/>
    </source>
</evidence>
<dbReference type="InterPro" id="IPR057073">
    <property type="entry name" value="EGF_integrin_2"/>
</dbReference>
<feature type="disulfide bond" evidence="25">
    <location>
        <begin position="494"/>
        <end position="499"/>
    </location>
</feature>
<evidence type="ECO:0000256" key="1">
    <source>
        <dbReference type="ARBA" id="ARBA00004199"/>
    </source>
</evidence>
<dbReference type="SUPFAM" id="SSF53300">
    <property type="entry name" value="vWA-like"/>
    <property type="match status" value="1"/>
</dbReference>
<accession>A0A8C4QN49</accession>
<dbReference type="InterPro" id="IPR032695">
    <property type="entry name" value="Integrin_dom_sf"/>
</dbReference>
<evidence type="ECO:0000256" key="14">
    <source>
        <dbReference type="ARBA" id="ARBA00022837"/>
    </source>
</evidence>
<evidence type="ECO:0000259" key="28">
    <source>
        <dbReference type="SMART" id="SM00187"/>
    </source>
</evidence>
<dbReference type="Pfam" id="PF18372">
    <property type="entry name" value="I-EGF_1"/>
    <property type="match status" value="1"/>
</dbReference>
<sequence>ECLLANVRSCGECILVGRHCAWCTLLNFTGPGEPTSVRCDLEERLRERGCPESRLERPKGLTRIDLRPEHIVQLFPQQITLKLRAGEPQTFEIRFRRADDYPIDLYYLMDLSYSMKDDLENVKKLGTELQRRMEDVTSDFRIGFGAFVDKTVMPYVSTVPGKLRNPCGVQEEICSRPFGFRNVLPLTAQSDRFNRLVGRQRVSGNLDSPEGGFDAIMQVASLGLSLSHRRLVGGLSVFYSLPSSVAPPALSAICPNHISAGCSRSANNPLLVKLPKSRITAHLHSFIPLFSRLWNKLPQSIQSHSSLQPFKTAALSSELVLENSKPPEGVSMTYTAYCKHGQVFTGEAGRRCLNIQIGDEVKFHVKVQTRGCPANGNDIVMEIRPLGFDERLWLRLQFVCLCKCQQSSKLGSPDCHFGNGSMECGACRCNEGRLGRECECSSDAVPSTDMDASCRPDNSSEMVCSGRGDCLCGECVCHGRENLGELLYGKYCECDNFSCDRTAGIMCGGNGVCDCSHCKCFDNFTGAACDCPVATDGCQSLDGEICSNRGTCVCGVCQCLDSKYQGPTCELCPMCPEVCQEHKDCVQCHMLKSDSQQVECNSCVVSVHHVPELDSLASCRVQDVQNCWIIFSFVGNGRNTTIVVQEKRECPAEPDVAAIVVGVVTGIVLAGLLLLLGWKLLTTLHDRREVAKFEKEKLTAKWDAVINTAQYKHVFRDTNTCTHSWVASLYHHFGGTRWC</sequence>
<organism evidence="32 33">
    <name type="scientific">Eptatretus burgeri</name>
    <name type="common">Inshore hagfish</name>
    <dbReference type="NCBI Taxonomy" id="7764"/>
    <lineage>
        <taxon>Eukaryota</taxon>
        <taxon>Metazoa</taxon>
        <taxon>Chordata</taxon>
        <taxon>Craniata</taxon>
        <taxon>Vertebrata</taxon>
        <taxon>Cyclostomata</taxon>
        <taxon>Myxini</taxon>
        <taxon>Myxiniformes</taxon>
        <taxon>Myxinidae</taxon>
        <taxon>Eptatretinae</taxon>
        <taxon>Eptatretus</taxon>
    </lineage>
</organism>
<keyword evidence="10 26" id="KW-0812">Transmembrane</keyword>
<feature type="disulfide bond" evidence="25">
    <location>
        <begin position="520"/>
        <end position="529"/>
    </location>
</feature>
<dbReference type="SMART" id="SM01241">
    <property type="entry name" value="Integrin_b_cyt"/>
    <property type="match status" value="1"/>
</dbReference>
<dbReference type="GO" id="GO:0032587">
    <property type="term" value="C:ruffle membrane"/>
    <property type="evidence" value="ECO:0007669"/>
    <property type="project" value="UniProtKB-SubCell"/>
</dbReference>
<dbReference type="GO" id="GO:0019960">
    <property type="term" value="F:C-X3-C chemokine binding"/>
    <property type="evidence" value="ECO:0007669"/>
    <property type="project" value="TreeGrafter"/>
</dbReference>
<dbReference type="GO" id="GO:0009986">
    <property type="term" value="C:cell surface"/>
    <property type="evidence" value="ECO:0007669"/>
    <property type="project" value="TreeGrafter"/>
</dbReference>
<feature type="disulfide bond" evidence="25">
    <location>
        <begin position="424"/>
        <end position="464"/>
    </location>
</feature>
<dbReference type="GO" id="GO:0030027">
    <property type="term" value="C:lamellipodium"/>
    <property type="evidence" value="ECO:0007669"/>
    <property type="project" value="UniProtKB-SubCell"/>
</dbReference>
<evidence type="ECO:0000256" key="8">
    <source>
        <dbReference type="ARBA" id="ARBA00022541"/>
    </source>
</evidence>
<dbReference type="Pfam" id="PF07974">
    <property type="entry name" value="EGF_2"/>
    <property type="match status" value="1"/>
</dbReference>
<evidence type="ECO:0000259" key="29">
    <source>
        <dbReference type="SMART" id="SM00423"/>
    </source>
</evidence>
<feature type="disulfide bond" evidence="25">
    <location>
        <begin position="477"/>
        <end position="492"/>
    </location>
</feature>
<dbReference type="SMART" id="SM00187">
    <property type="entry name" value="INB"/>
    <property type="match status" value="1"/>
</dbReference>
<comment type="similarity">
    <text evidence="5 26">Belongs to the integrin beta chain family.</text>
</comment>
<dbReference type="Pfam" id="PF08725">
    <property type="entry name" value="Integrin_b_cyt"/>
    <property type="match status" value="1"/>
</dbReference>
<dbReference type="GeneTree" id="ENSGT01150000286983"/>
<feature type="disulfide bond" evidence="25">
    <location>
        <begin position="338"/>
        <end position="352"/>
    </location>
</feature>
<dbReference type="Gene3D" id="1.20.5.100">
    <property type="entry name" value="Cytochrome c1, transmembrane anchor, C-terminal"/>
    <property type="match status" value="1"/>
</dbReference>
<feature type="transmembrane region" description="Helical" evidence="27">
    <location>
        <begin position="656"/>
        <end position="678"/>
    </location>
</feature>
<dbReference type="InterPro" id="IPR033760">
    <property type="entry name" value="Integrin_beta_N"/>
</dbReference>
<dbReference type="Gene3D" id="3.40.50.410">
    <property type="entry name" value="von Willebrand factor, type A domain"/>
    <property type="match status" value="1"/>
</dbReference>
<evidence type="ECO:0000256" key="10">
    <source>
        <dbReference type="ARBA" id="ARBA00022692"/>
    </source>
</evidence>
<evidence type="ECO:0000256" key="22">
    <source>
        <dbReference type="ARBA" id="ARBA00023170"/>
    </source>
</evidence>
<keyword evidence="19 26" id="KW-0401">Integrin</keyword>
<dbReference type="Pfam" id="PF07965">
    <property type="entry name" value="Integrin_B_tail"/>
    <property type="match status" value="1"/>
</dbReference>
<evidence type="ECO:0000256" key="2">
    <source>
        <dbReference type="ARBA" id="ARBA00004223"/>
    </source>
</evidence>
<keyword evidence="17" id="KW-0965">Cell junction</keyword>
<protein>
    <recommendedName>
        <fullName evidence="26">Integrin beta</fullName>
    </recommendedName>
</protein>
<dbReference type="GO" id="GO:0005178">
    <property type="term" value="F:integrin binding"/>
    <property type="evidence" value="ECO:0007669"/>
    <property type="project" value="TreeGrafter"/>
</dbReference>
<dbReference type="Gene3D" id="4.10.1240.30">
    <property type="match status" value="1"/>
</dbReference>
<keyword evidence="14" id="KW-0106">Calcium</keyword>
<evidence type="ECO:0000256" key="9">
    <source>
        <dbReference type="ARBA" id="ARBA00022553"/>
    </source>
</evidence>
<dbReference type="InterPro" id="IPR036465">
    <property type="entry name" value="vWFA_dom_sf"/>
</dbReference>
<feature type="domain" description="Integrin beta subunit cytoplasmic" evidence="30">
    <location>
        <begin position="679"/>
        <end position="718"/>
    </location>
</feature>
<keyword evidence="20 27" id="KW-0472">Membrane</keyword>
<dbReference type="SMART" id="SM00423">
    <property type="entry name" value="PSI"/>
    <property type="match status" value="1"/>
</dbReference>
<dbReference type="SUPFAM" id="SSF69687">
    <property type="entry name" value="Integrin beta tail domain"/>
    <property type="match status" value="1"/>
</dbReference>
<evidence type="ECO:0000256" key="24">
    <source>
        <dbReference type="ARBA" id="ARBA00023273"/>
    </source>
</evidence>
<dbReference type="GO" id="GO:0045202">
    <property type="term" value="C:synapse"/>
    <property type="evidence" value="ECO:0007669"/>
    <property type="project" value="TreeGrafter"/>
</dbReference>
<feature type="disulfide bond" evidence="25">
    <location>
        <begin position="552"/>
        <end position="557"/>
    </location>
</feature>
<dbReference type="PROSITE" id="PS52047">
    <property type="entry name" value="I_EGF_2"/>
    <property type="match status" value="1"/>
</dbReference>
<comment type="subcellular location">
    <subcellularLocation>
        <location evidence="26">Cell membrane</location>
        <topology evidence="26">Single-pass type I membrane protein</topology>
    </subcellularLocation>
    <subcellularLocation>
        <location evidence="3">Cell projection</location>
        <location evidence="3">Invadopodium membrane</location>
        <topology evidence="3">Single-pass type I membrane protein</topology>
    </subcellularLocation>
    <subcellularLocation>
        <location evidence="4">Cell projection</location>
        <location evidence="4">Lamellipodium</location>
    </subcellularLocation>
    <subcellularLocation>
        <location evidence="1">Cell projection</location>
        <location evidence="1">Ruffle membrane</location>
        <topology evidence="1">Single-pass type I membrane protein</topology>
    </subcellularLocation>
    <subcellularLocation>
        <location evidence="2">Melanosome</location>
    </subcellularLocation>
</comment>
<dbReference type="Gene3D" id="2.60.40.1510">
    <property type="entry name" value="ntegrin, alpha v. Chain A, domain 3"/>
    <property type="match status" value="2"/>
</dbReference>
<feature type="disulfide bond" evidence="25">
    <location>
        <begin position="531"/>
        <end position="538"/>
    </location>
</feature>
<evidence type="ECO:0000256" key="6">
    <source>
        <dbReference type="ARBA" id="ARBA00022475"/>
    </source>
</evidence>
<dbReference type="GO" id="GO:0098639">
    <property type="term" value="F:collagen binding involved in cell-matrix adhesion"/>
    <property type="evidence" value="ECO:0007669"/>
    <property type="project" value="TreeGrafter"/>
</dbReference>
<evidence type="ECO:0000256" key="12">
    <source>
        <dbReference type="ARBA" id="ARBA00022729"/>
    </source>
</evidence>
<dbReference type="GO" id="GO:0001968">
    <property type="term" value="F:fibronectin binding"/>
    <property type="evidence" value="ECO:0007669"/>
    <property type="project" value="TreeGrafter"/>
</dbReference>
<dbReference type="InterPro" id="IPR014836">
    <property type="entry name" value="Integrin_bsu_cyt_dom"/>
</dbReference>
<feature type="disulfide bond" evidence="25">
    <location>
        <begin position="23"/>
        <end position="39"/>
    </location>
</feature>
<dbReference type="AlphaFoldDB" id="A0A8C4QN49"/>
<dbReference type="FunFam" id="2.10.25.10:FF:000043">
    <property type="entry name" value="Integrin beta"/>
    <property type="match status" value="1"/>
</dbReference>
<keyword evidence="21 25" id="KW-1015">Disulfide bond</keyword>
<feature type="disulfide bond" evidence="25">
    <location>
        <begin position="13"/>
        <end position="50"/>
    </location>
</feature>
<feature type="disulfide bond" evidence="25">
    <location>
        <begin position="10"/>
        <end position="20"/>
    </location>
</feature>
<feature type="domain" description="PSI" evidence="29">
    <location>
        <begin position="1"/>
        <end position="51"/>
    </location>
</feature>
<evidence type="ECO:0000256" key="13">
    <source>
        <dbReference type="ARBA" id="ARBA00022737"/>
    </source>
</evidence>
<keyword evidence="16 26" id="KW-0130">Cell adhesion</keyword>
<feature type="disulfide bond" evidence="25">
    <location>
        <begin position="579"/>
        <end position="588"/>
    </location>
</feature>
<dbReference type="InterPro" id="IPR012896">
    <property type="entry name" value="Integrin_bsu_tail"/>
</dbReference>
<feature type="disulfide bond" evidence="25">
    <location>
        <begin position="554"/>
        <end position="600"/>
    </location>
</feature>
<feature type="disulfide bond" evidence="25">
    <location>
        <begin position="372"/>
        <end position="619"/>
    </location>
</feature>
<evidence type="ECO:0000256" key="11">
    <source>
        <dbReference type="ARBA" id="ARBA00022723"/>
    </source>
</evidence>
<keyword evidence="8" id="KW-0517">Myogenesis</keyword>
<evidence type="ECO:0000256" key="26">
    <source>
        <dbReference type="RuleBase" id="RU000633"/>
    </source>
</evidence>
<dbReference type="PANTHER" id="PTHR10082:SF28">
    <property type="entry name" value="INTEGRIN BETA-1"/>
    <property type="match status" value="1"/>
</dbReference>
<evidence type="ECO:0000256" key="21">
    <source>
        <dbReference type="ARBA" id="ARBA00023157"/>
    </source>
</evidence>
<evidence type="ECO:0000256" key="15">
    <source>
        <dbReference type="ARBA" id="ARBA00022842"/>
    </source>
</evidence>
<reference evidence="32" key="1">
    <citation type="submission" date="2025-08" db="UniProtKB">
        <authorList>
            <consortium name="Ensembl"/>
        </authorList>
    </citation>
    <scope>IDENTIFICATION</scope>
</reference>
<dbReference type="Proteomes" id="UP000694388">
    <property type="component" value="Unplaced"/>
</dbReference>
<feature type="disulfide bond" evidence="25">
    <location>
        <begin position="429"/>
        <end position="438"/>
    </location>
</feature>
<dbReference type="PROSITE" id="PS00243">
    <property type="entry name" value="I_EGF_1"/>
    <property type="match status" value="1"/>
</dbReference>
<feature type="disulfide bond" evidence="25">
    <location>
        <begin position="559"/>
        <end position="569"/>
    </location>
</feature>
<dbReference type="FunFam" id="2.10.25.10:FF:000075">
    <property type="entry name" value="Integrin beta"/>
    <property type="match status" value="1"/>
</dbReference>
<dbReference type="GO" id="GO:0042470">
    <property type="term" value="C:melanosome"/>
    <property type="evidence" value="ECO:0007669"/>
    <property type="project" value="UniProtKB-SubCell"/>
</dbReference>
<dbReference type="GO" id="GO:0019901">
    <property type="term" value="F:protein kinase binding"/>
    <property type="evidence" value="ECO:0007669"/>
    <property type="project" value="TreeGrafter"/>
</dbReference>
<dbReference type="GO" id="GO:0033627">
    <property type="term" value="P:cell adhesion mediated by integrin"/>
    <property type="evidence" value="ECO:0007669"/>
    <property type="project" value="TreeGrafter"/>
</dbReference>
<dbReference type="Ensembl" id="ENSEBUT00000017924.1">
    <property type="protein sequence ID" value="ENSEBUP00000017348.1"/>
    <property type="gene ID" value="ENSEBUG00000010824.1"/>
</dbReference>
<keyword evidence="18 27" id="KW-1133">Transmembrane helix</keyword>
<evidence type="ECO:0000256" key="5">
    <source>
        <dbReference type="ARBA" id="ARBA00007449"/>
    </source>
</evidence>
<feature type="disulfide bond" evidence="25">
    <location>
        <begin position="440"/>
        <end position="454"/>
    </location>
</feature>
<keyword evidence="13" id="KW-0677">Repeat</keyword>
<feature type="disulfide bond" evidence="25">
    <location>
        <begin position="400"/>
        <end position="404"/>
    </location>
</feature>
<feature type="disulfide bond" evidence="25">
    <location>
        <begin position="470"/>
        <end position="475"/>
    </location>
</feature>
<feature type="disulfide bond" evidence="25">
    <location>
        <begin position="585"/>
        <end position="650"/>
    </location>
</feature>
<dbReference type="InterPro" id="IPR057243">
    <property type="entry name" value="Integrin_I-EGF_CS"/>
</dbReference>
<feature type="disulfide bond" evidence="25">
    <location>
        <begin position="515"/>
        <end position="546"/>
    </location>
</feature>
<feature type="domain" description="Integrin beta subunit tail" evidence="31">
    <location>
        <begin position="579"/>
        <end position="655"/>
    </location>
</feature>
<evidence type="ECO:0000259" key="30">
    <source>
        <dbReference type="SMART" id="SM01241"/>
    </source>
</evidence>
<feature type="domain" description="Integrin beta subunit VWA" evidence="28">
    <location>
        <begin position="9"/>
        <end position="402"/>
    </location>
</feature>
<evidence type="ECO:0000256" key="16">
    <source>
        <dbReference type="ARBA" id="ARBA00022889"/>
    </source>
</evidence>
<feature type="disulfide bond" evidence="25">
    <location>
        <begin position="415"/>
        <end position="427"/>
    </location>
</feature>
<evidence type="ECO:0000256" key="23">
    <source>
        <dbReference type="ARBA" id="ARBA00023180"/>
    </source>
</evidence>
<dbReference type="GO" id="GO:0043236">
    <property type="term" value="F:laminin binding"/>
    <property type="evidence" value="ECO:0007669"/>
    <property type="project" value="TreeGrafter"/>
</dbReference>
<keyword evidence="11" id="KW-0479">Metal-binding</keyword>
<dbReference type="GO" id="GO:0016477">
    <property type="term" value="P:cell migration"/>
    <property type="evidence" value="ECO:0007669"/>
    <property type="project" value="TreeGrafter"/>
</dbReference>
<evidence type="ECO:0000256" key="4">
    <source>
        <dbReference type="ARBA" id="ARBA00004510"/>
    </source>
</evidence>
<dbReference type="InterPro" id="IPR002369">
    <property type="entry name" value="Integrin_bsu_VWA"/>
</dbReference>
<dbReference type="GO" id="GO:0007517">
    <property type="term" value="P:muscle organ development"/>
    <property type="evidence" value="ECO:0007669"/>
    <property type="project" value="UniProtKB-KW"/>
</dbReference>
<keyword evidence="24" id="KW-0966">Cell projection</keyword>
<dbReference type="PRINTS" id="PR01186">
    <property type="entry name" value="INTEGRINB"/>
</dbReference>
<name>A0A8C4QN49_EPTBU</name>
<feature type="disulfide bond" evidence="25">
    <location>
        <begin position="472"/>
        <end position="507"/>
    </location>
</feature>
<dbReference type="GO" id="GO:0098609">
    <property type="term" value="P:cell-cell adhesion"/>
    <property type="evidence" value="ECO:0007669"/>
    <property type="project" value="TreeGrafter"/>
</dbReference>
<keyword evidence="22" id="KW-0675">Receptor</keyword>
<feature type="disulfide bond" evidence="25">
    <location>
        <begin position="167"/>
        <end position="174"/>
    </location>
</feature>
<keyword evidence="12" id="KW-0732">Signal</keyword>
<keyword evidence="23" id="KW-0325">Glycoprotein</keyword>
<evidence type="ECO:0000256" key="27">
    <source>
        <dbReference type="SAM" id="Phobius"/>
    </source>
</evidence>